<keyword evidence="11" id="KW-0862">Zinc</keyword>
<evidence type="ECO:0000256" key="10">
    <source>
        <dbReference type="ARBA" id="ARBA00022801"/>
    </source>
</evidence>
<evidence type="ECO:0000256" key="14">
    <source>
        <dbReference type="ARBA" id="ARBA00023211"/>
    </source>
</evidence>
<dbReference type="Pfam" id="PF00926">
    <property type="entry name" value="DHBP_synthase"/>
    <property type="match status" value="1"/>
</dbReference>
<dbReference type="SUPFAM" id="SSF142695">
    <property type="entry name" value="RibA-like"/>
    <property type="match status" value="1"/>
</dbReference>
<dbReference type="NCBIfam" id="NF006803">
    <property type="entry name" value="PRK09311.1"/>
    <property type="match status" value="1"/>
</dbReference>
<dbReference type="CDD" id="cd00641">
    <property type="entry name" value="GTP_cyclohydro2"/>
    <property type="match status" value="1"/>
</dbReference>
<dbReference type="PANTHER" id="PTHR21327:SF18">
    <property type="entry name" value="3,4-DIHYDROXY-2-BUTANONE 4-PHOSPHATE SYNTHASE"/>
    <property type="match status" value="1"/>
</dbReference>
<dbReference type="HAMAP" id="MF_00179">
    <property type="entry name" value="RibA"/>
    <property type="match status" value="1"/>
</dbReference>
<dbReference type="InterPro" id="IPR017945">
    <property type="entry name" value="DHBP_synth_RibB-like_a/b_dom"/>
</dbReference>
<evidence type="ECO:0000256" key="2">
    <source>
        <dbReference type="ARBA" id="ARBA00001946"/>
    </source>
</evidence>
<dbReference type="InterPro" id="IPR000422">
    <property type="entry name" value="DHBP_synthase_RibB"/>
</dbReference>
<evidence type="ECO:0000256" key="17">
    <source>
        <dbReference type="ARBA" id="ARBA00049295"/>
    </source>
</evidence>
<keyword evidence="7" id="KW-0686">Riboflavin biosynthesis</keyword>
<dbReference type="AlphaFoldDB" id="A0A382CLE2"/>
<keyword evidence="12" id="KW-0460">Magnesium</keyword>
<dbReference type="GO" id="GO:0046872">
    <property type="term" value="F:metal ion binding"/>
    <property type="evidence" value="ECO:0007669"/>
    <property type="project" value="UniProtKB-KW"/>
</dbReference>
<proteinExistence type="inferred from homology"/>
<comment type="cofactor">
    <cofactor evidence="3">
        <name>Zn(2+)</name>
        <dbReference type="ChEBI" id="CHEBI:29105"/>
    </cofactor>
</comment>
<gene>
    <name evidence="19" type="ORF">METZ01_LOCUS179912</name>
</gene>
<dbReference type="NCBIfam" id="TIGR00506">
    <property type="entry name" value="ribB"/>
    <property type="match status" value="1"/>
</dbReference>
<keyword evidence="15" id="KW-0456">Lyase</keyword>
<dbReference type="GO" id="GO:0003935">
    <property type="term" value="F:GTP cyclohydrolase II activity"/>
    <property type="evidence" value="ECO:0007669"/>
    <property type="project" value="UniProtKB-EC"/>
</dbReference>
<dbReference type="InterPro" id="IPR016299">
    <property type="entry name" value="Riboflavin_synth_RibBA"/>
</dbReference>
<evidence type="ECO:0000256" key="8">
    <source>
        <dbReference type="ARBA" id="ARBA00022723"/>
    </source>
</evidence>
<dbReference type="Pfam" id="PF00925">
    <property type="entry name" value="GTP_cyclohydro2"/>
    <property type="match status" value="1"/>
</dbReference>
<keyword evidence="16" id="KW-0511">Multifunctional enzyme</keyword>
<evidence type="ECO:0000256" key="12">
    <source>
        <dbReference type="ARBA" id="ARBA00022842"/>
    </source>
</evidence>
<name>A0A382CLE2_9ZZZZ</name>
<dbReference type="GO" id="GO:0008686">
    <property type="term" value="F:3,4-dihydroxy-2-butanone-4-phosphate synthase activity"/>
    <property type="evidence" value="ECO:0007669"/>
    <property type="project" value="InterPro"/>
</dbReference>
<keyword evidence="8" id="KW-0479">Metal-binding</keyword>
<dbReference type="NCBIfam" id="TIGR00505">
    <property type="entry name" value="ribA"/>
    <property type="match status" value="1"/>
</dbReference>
<dbReference type="EMBL" id="UINC01035134">
    <property type="protein sequence ID" value="SVB27058.1"/>
    <property type="molecule type" value="Genomic_DNA"/>
</dbReference>
<comment type="cofactor">
    <cofactor evidence="1">
        <name>Mn(2+)</name>
        <dbReference type="ChEBI" id="CHEBI:29035"/>
    </cofactor>
</comment>
<sequence>MKTEEKLNLEEALHHFKNGKMIIVSDDENRENEGDFIISAEKATHKDINFMMKEGRGLICVPITKAYSSRLNLSPMVSDNTSIHETNFTVSVDAKKNTTTGISAQDRWETIQVILDENASPSDLGRPGHIFPLIAKEGGVLQRAGHTEAAIDLAKMTGLKPVSLLVEIVDDDGTMARKPRLEEISQKYNLPMITISELIEYRRKHEKLVEELSNIPLPNKFGEFSLRLFEDKIHGDHHVVLEKGDIYKSDEVLVRVHSQCLTGDIFGSLRCDCGQQLSGALERIEKENTGLLVYLRQEGRGIGLKNKIMSYKLQDDGLDTVEANHHLGFPSDLREYGIGAQIIRECGVRKMRLLTNNPRKIIGLEGYGLEVVGREPIEFKSNAINKKYLQTKRDKLGHFILNEE</sequence>
<dbReference type="GO" id="GO:0005829">
    <property type="term" value="C:cytosol"/>
    <property type="evidence" value="ECO:0007669"/>
    <property type="project" value="TreeGrafter"/>
</dbReference>
<keyword evidence="14" id="KW-0464">Manganese</keyword>
<comment type="similarity">
    <text evidence="5">In the N-terminal section; belongs to the DHBP synthase family.</text>
</comment>
<dbReference type="FunFam" id="3.90.870.10:FF:000001">
    <property type="entry name" value="Riboflavin biosynthesis protein RibBA"/>
    <property type="match status" value="1"/>
</dbReference>
<keyword evidence="9" id="KW-0547">Nucleotide-binding</keyword>
<evidence type="ECO:0000256" key="7">
    <source>
        <dbReference type="ARBA" id="ARBA00022619"/>
    </source>
</evidence>
<organism evidence="19">
    <name type="scientific">marine metagenome</name>
    <dbReference type="NCBI Taxonomy" id="408172"/>
    <lineage>
        <taxon>unclassified sequences</taxon>
        <taxon>metagenomes</taxon>
        <taxon>ecological metagenomes</taxon>
    </lineage>
</organism>
<evidence type="ECO:0000313" key="19">
    <source>
        <dbReference type="EMBL" id="SVB27058.1"/>
    </source>
</evidence>
<evidence type="ECO:0000256" key="6">
    <source>
        <dbReference type="ARBA" id="ARBA00012762"/>
    </source>
</evidence>
<evidence type="ECO:0000256" key="13">
    <source>
        <dbReference type="ARBA" id="ARBA00023134"/>
    </source>
</evidence>
<dbReference type="InterPro" id="IPR000926">
    <property type="entry name" value="RibA"/>
</dbReference>
<dbReference type="Gene3D" id="3.40.50.10990">
    <property type="entry name" value="GTP cyclohydrolase II"/>
    <property type="match status" value="1"/>
</dbReference>
<dbReference type="GO" id="GO:0009231">
    <property type="term" value="P:riboflavin biosynthetic process"/>
    <property type="evidence" value="ECO:0007669"/>
    <property type="project" value="UniProtKB-UniPathway"/>
</dbReference>
<evidence type="ECO:0000256" key="16">
    <source>
        <dbReference type="ARBA" id="ARBA00023268"/>
    </source>
</evidence>
<dbReference type="NCBIfam" id="NF001591">
    <property type="entry name" value="PRK00393.1"/>
    <property type="match status" value="1"/>
</dbReference>
<reference evidence="19" key="1">
    <citation type="submission" date="2018-05" db="EMBL/GenBank/DDBJ databases">
        <authorList>
            <person name="Lanie J.A."/>
            <person name="Ng W.-L."/>
            <person name="Kazmierczak K.M."/>
            <person name="Andrzejewski T.M."/>
            <person name="Davidsen T.M."/>
            <person name="Wayne K.J."/>
            <person name="Tettelin H."/>
            <person name="Glass J.I."/>
            <person name="Rusch D."/>
            <person name="Podicherti R."/>
            <person name="Tsui H.-C.T."/>
            <person name="Winkler M.E."/>
        </authorList>
    </citation>
    <scope>NUCLEOTIDE SEQUENCE</scope>
</reference>
<dbReference type="PANTHER" id="PTHR21327">
    <property type="entry name" value="GTP CYCLOHYDROLASE II-RELATED"/>
    <property type="match status" value="1"/>
</dbReference>
<dbReference type="FunFam" id="3.40.50.10990:FF:000001">
    <property type="entry name" value="Riboflavin biosynthesis protein RibBA"/>
    <property type="match status" value="1"/>
</dbReference>
<comment type="pathway">
    <text evidence="4">Cofactor biosynthesis; riboflavin biosynthesis; 5-amino-6-(D-ribitylamino)uracil from GTP: step 1/4.</text>
</comment>
<dbReference type="GO" id="GO:0005525">
    <property type="term" value="F:GTP binding"/>
    <property type="evidence" value="ECO:0007669"/>
    <property type="project" value="UniProtKB-KW"/>
</dbReference>
<protein>
    <recommendedName>
        <fullName evidence="6">GTP cyclohydrolase II</fullName>
        <ecNumber evidence="6">3.5.4.25</ecNumber>
    </recommendedName>
</protein>
<dbReference type="UniPathway" id="UPA00275">
    <property type="reaction ID" value="UER00400"/>
</dbReference>
<dbReference type="SUPFAM" id="SSF55821">
    <property type="entry name" value="YrdC/RibB"/>
    <property type="match status" value="1"/>
</dbReference>
<keyword evidence="10" id="KW-0378">Hydrolase</keyword>
<dbReference type="Gene3D" id="3.90.870.10">
    <property type="entry name" value="DHBP synthase"/>
    <property type="match status" value="1"/>
</dbReference>
<comment type="cofactor">
    <cofactor evidence="2">
        <name>Mg(2+)</name>
        <dbReference type="ChEBI" id="CHEBI:18420"/>
    </cofactor>
</comment>
<evidence type="ECO:0000256" key="9">
    <source>
        <dbReference type="ARBA" id="ARBA00022741"/>
    </source>
</evidence>
<comment type="catalytic activity">
    <reaction evidence="17">
        <text>GTP + 4 H2O = 2,5-diamino-6-hydroxy-4-(5-phosphoribosylamino)-pyrimidine + formate + 2 phosphate + 3 H(+)</text>
        <dbReference type="Rhea" id="RHEA:23704"/>
        <dbReference type="ChEBI" id="CHEBI:15377"/>
        <dbReference type="ChEBI" id="CHEBI:15378"/>
        <dbReference type="ChEBI" id="CHEBI:15740"/>
        <dbReference type="ChEBI" id="CHEBI:37565"/>
        <dbReference type="ChEBI" id="CHEBI:43474"/>
        <dbReference type="ChEBI" id="CHEBI:58614"/>
        <dbReference type="EC" id="3.5.4.25"/>
    </reaction>
</comment>
<accession>A0A382CLE2</accession>
<evidence type="ECO:0000256" key="3">
    <source>
        <dbReference type="ARBA" id="ARBA00001947"/>
    </source>
</evidence>
<evidence type="ECO:0000256" key="1">
    <source>
        <dbReference type="ARBA" id="ARBA00001936"/>
    </source>
</evidence>
<dbReference type="HAMAP" id="MF_01283">
    <property type="entry name" value="RibBA"/>
    <property type="match status" value="1"/>
</dbReference>
<evidence type="ECO:0000256" key="11">
    <source>
        <dbReference type="ARBA" id="ARBA00022833"/>
    </source>
</evidence>
<evidence type="ECO:0000256" key="4">
    <source>
        <dbReference type="ARBA" id="ARBA00004853"/>
    </source>
</evidence>
<evidence type="ECO:0000259" key="18">
    <source>
        <dbReference type="Pfam" id="PF00925"/>
    </source>
</evidence>
<dbReference type="EC" id="3.5.4.25" evidence="6"/>
<dbReference type="InterPro" id="IPR032677">
    <property type="entry name" value="GTP_cyclohydro_II"/>
</dbReference>
<evidence type="ECO:0000256" key="5">
    <source>
        <dbReference type="ARBA" id="ARBA00005520"/>
    </source>
</evidence>
<keyword evidence="13" id="KW-0342">GTP-binding</keyword>
<dbReference type="PIRSF" id="PIRSF001259">
    <property type="entry name" value="RibA"/>
    <property type="match status" value="1"/>
</dbReference>
<evidence type="ECO:0000256" key="15">
    <source>
        <dbReference type="ARBA" id="ARBA00023239"/>
    </source>
</evidence>
<dbReference type="InterPro" id="IPR036144">
    <property type="entry name" value="RibA-like_sf"/>
</dbReference>
<dbReference type="HAMAP" id="MF_00180">
    <property type="entry name" value="RibB"/>
    <property type="match status" value="1"/>
</dbReference>
<feature type="domain" description="GTP cyclohydrolase II" evidence="18">
    <location>
        <begin position="214"/>
        <end position="375"/>
    </location>
</feature>